<gene>
    <name evidence="1" type="ORF">AAAU51_01560</name>
</gene>
<keyword evidence="2" id="KW-1185">Reference proteome</keyword>
<reference evidence="1 2" key="1">
    <citation type="submission" date="2024-04" db="EMBL/GenBank/DDBJ databases">
        <title>Human intestinal bacterial collection.</title>
        <authorList>
            <person name="Pauvert C."/>
            <person name="Hitch T.C.A."/>
            <person name="Clavel T."/>
        </authorList>
    </citation>
    <scope>NUCLEOTIDE SEQUENCE [LARGE SCALE GENOMIC DNA]</scope>
    <source>
        <strain evidence="1 2">CLA-AA-H249</strain>
    </source>
</reference>
<name>A0ABV1ISB8_9FIRM</name>
<organism evidence="1 2">
    <name type="scientific">Anaerostipes amylophilus</name>
    <dbReference type="NCBI Taxonomy" id="2981779"/>
    <lineage>
        <taxon>Bacteria</taxon>
        <taxon>Bacillati</taxon>
        <taxon>Bacillota</taxon>
        <taxon>Clostridia</taxon>
        <taxon>Lachnospirales</taxon>
        <taxon>Lachnospiraceae</taxon>
        <taxon>Anaerostipes</taxon>
    </lineage>
</organism>
<accession>A0ABV1ISB8</accession>
<protein>
    <submittedName>
        <fullName evidence="1">Uncharacterized protein</fullName>
    </submittedName>
</protein>
<dbReference type="RefSeq" id="WP_349110117.1">
    <property type="nucleotide sequence ID" value="NZ_JBBNIN010000002.1"/>
</dbReference>
<proteinExistence type="predicted"/>
<dbReference type="Proteomes" id="UP001482154">
    <property type="component" value="Unassembled WGS sequence"/>
</dbReference>
<evidence type="ECO:0000313" key="2">
    <source>
        <dbReference type="Proteomes" id="UP001482154"/>
    </source>
</evidence>
<dbReference type="EMBL" id="JBBNIN010000002">
    <property type="protein sequence ID" value="MEQ2709865.1"/>
    <property type="molecule type" value="Genomic_DNA"/>
</dbReference>
<sequence length="80" mass="9244">MENGKTLQNTYEYASDGVVPQIDNLQAVPIDVISIWMESVEKDEVYFMSNIEQENGFESYGMLQEQEVDRLLAVPLKREK</sequence>
<comment type="caution">
    <text evidence="1">The sequence shown here is derived from an EMBL/GenBank/DDBJ whole genome shotgun (WGS) entry which is preliminary data.</text>
</comment>
<evidence type="ECO:0000313" key="1">
    <source>
        <dbReference type="EMBL" id="MEQ2709865.1"/>
    </source>
</evidence>